<protein>
    <submittedName>
        <fullName evidence="1">Uncharacterized protein</fullName>
    </submittedName>
</protein>
<keyword evidence="2" id="KW-1185">Reference proteome</keyword>
<evidence type="ECO:0000313" key="2">
    <source>
        <dbReference type="Proteomes" id="UP001431783"/>
    </source>
</evidence>
<organism evidence="1 2">
    <name type="scientific">Henosepilachna vigintioctopunctata</name>
    <dbReference type="NCBI Taxonomy" id="420089"/>
    <lineage>
        <taxon>Eukaryota</taxon>
        <taxon>Metazoa</taxon>
        <taxon>Ecdysozoa</taxon>
        <taxon>Arthropoda</taxon>
        <taxon>Hexapoda</taxon>
        <taxon>Insecta</taxon>
        <taxon>Pterygota</taxon>
        <taxon>Neoptera</taxon>
        <taxon>Endopterygota</taxon>
        <taxon>Coleoptera</taxon>
        <taxon>Polyphaga</taxon>
        <taxon>Cucujiformia</taxon>
        <taxon>Coccinelloidea</taxon>
        <taxon>Coccinellidae</taxon>
        <taxon>Epilachninae</taxon>
        <taxon>Epilachnini</taxon>
        <taxon>Henosepilachna</taxon>
    </lineage>
</organism>
<gene>
    <name evidence="1" type="ORF">WA026_006668</name>
</gene>
<comment type="caution">
    <text evidence="1">The sequence shown here is derived from an EMBL/GenBank/DDBJ whole genome shotgun (WGS) entry which is preliminary data.</text>
</comment>
<dbReference type="Proteomes" id="UP001431783">
    <property type="component" value="Unassembled WGS sequence"/>
</dbReference>
<accession>A0AAW1UGE6</accession>
<sequence length="161" mass="19362">MFLGTFSNTKMYFYRIMRDQEFGMSNNQHSFSQSTVTKNEREQRNVAQRECLTEFFNQLPKLPSHYCRKPTNKLYLESFSPTVQPVYNEYKKFCSGRNSNPLCRKVFVNMMTEKKSFYTLLKKNDVTHVFHMKKKTSVKTPIQYTFREKIERGKKRTETRT</sequence>
<proteinExistence type="predicted"/>
<name>A0AAW1UGE6_9CUCU</name>
<reference evidence="1 2" key="1">
    <citation type="submission" date="2023-03" db="EMBL/GenBank/DDBJ databases">
        <title>Genome insight into feeding habits of ladybird beetles.</title>
        <authorList>
            <person name="Li H.-S."/>
            <person name="Huang Y.-H."/>
            <person name="Pang H."/>
        </authorList>
    </citation>
    <scope>NUCLEOTIDE SEQUENCE [LARGE SCALE GENOMIC DNA]</scope>
    <source>
        <strain evidence="1">SYSU_2023b</strain>
        <tissue evidence="1">Whole body</tissue>
    </source>
</reference>
<dbReference type="EMBL" id="JARQZJ010000062">
    <property type="protein sequence ID" value="KAK9879603.1"/>
    <property type="molecule type" value="Genomic_DNA"/>
</dbReference>
<dbReference type="AlphaFoldDB" id="A0AAW1UGE6"/>
<evidence type="ECO:0000313" key="1">
    <source>
        <dbReference type="EMBL" id="KAK9879603.1"/>
    </source>
</evidence>